<dbReference type="InterPro" id="IPR046496">
    <property type="entry name" value="DUF6589"/>
</dbReference>
<evidence type="ECO:0000313" key="3">
    <source>
        <dbReference type="Proteomes" id="UP000324748"/>
    </source>
</evidence>
<comment type="caution">
    <text evidence="2">The sequence shown here is derived from an EMBL/GenBank/DDBJ whole genome shotgun (WGS) entry which is preliminary data.</text>
</comment>
<feature type="domain" description="DUF6589" evidence="1">
    <location>
        <begin position="363"/>
        <end position="467"/>
    </location>
</feature>
<dbReference type="AlphaFoldDB" id="A0A5B0NSY7"/>
<dbReference type="OrthoDB" id="2507305at2759"/>
<dbReference type="Pfam" id="PF20231">
    <property type="entry name" value="DUF6589"/>
    <property type="match status" value="1"/>
</dbReference>
<organism evidence="2 3">
    <name type="scientific">Puccinia graminis f. sp. tritici</name>
    <dbReference type="NCBI Taxonomy" id="56615"/>
    <lineage>
        <taxon>Eukaryota</taxon>
        <taxon>Fungi</taxon>
        <taxon>Dikarya</taxon>
        <taxon>Basidiomycota</taxon>
        <taxon>Pucciniomycotina</taxon>
        <taxon>Pucciniomycetes</taxon>
        <taxon>Pucciniales</taxon>
        <taxon>Pucciniaceae</taxon>
        <taxon>Puccinia</taxon>
    </lineage>
</organism>
<gene>
    <name evidence="2" type="ORF">PGT21_029635</name>
</gene>
<sequence length="472" mass="53062">MQSKGPSELKKIVHISDELCRLNLTPKEFIVGFLTREHPQLVYRRRSWATQWGWTSTMNLVESIRNLFLNTQAGSDRWTEFIQAEVRSIRILRAQSPPRGYYPGGSFQSAVTVIPGFFSDKAMDERKARLTTHDTPFLYNILIGTLARPGDASFTPEEMEAKNPPDIDVNLDDPDRHDFDRTLDLTSDEAEQLEYEGDVYSTATPKINDRQARSAQTAAVICSMMAFSRNRRQNGLQLANSIRFVACGVSETVNEYLHYMGLTSSRKTALVALQSLARAAANNIVNSMAIINRLAPPLCIDNLDMEERVHLATVGTQNRMFHGTWGYIHVPSKGLFDSLDASQLTLEAYHDSLRPVAELVIDPTMFLPTDSDDNYEWVWKSQLAKVMLKYVAIPATRTGRLSLEPPIVEQVSCEAPEIHMLRLMDESDNSAEGIGQVMEALQRQSGLEPEEFFGRLQLIDGDLGTAQIFNAI</sequence>
<name>A0A5B0NSY7_PUCGR</name>
<evidence type="ECO:0000259" key="1">
    <source>
        <dbReference type="Pfam" id="PF20231"/>
    </source>
</evidence>
<dbReference type="Proteomes" id="UP000324748">
    <property type="component" value="Unassembled WGS sequence"/>
</dbReference>
<dbReference type="EMBL" id="VSWC01000092">
    <property type="protein sequence ID" value="KAA1091260.1"/>
    <property type="molecule type" value="Genomic_DNA"/>
</dbReference>
<proteinExistence type="predicted"/>
<keyword evidence="3" id="KW-1185">Reference proteome</keyword>
<protein>
    <recommendedName>
        <fullName evidence="1">DUF6589 domain-containing protein</fullName>
    </recommendedName>
</protein>
<accession>A0A5B0NSY7</accession>
<evidence type="ECO:0000313" key="2">
    <source>
        <dbReference type="EMBL" id="KAA1091260.1"/>
    </source>
</evidence>
<reference evidence="2 3" key="1">
    <citation type="submission" date="2019-05" db="EMBL/GenBank/DDBJ databases">
        <title>Emergence of the Ug99 lineage of the wheat stem rust pathogen through somatic hybridization.</title>
        <authorList>
            <person name="Li F."/>
            <person name="Upadhyaya N.M."/>
            <person name="Sperschneider J."/>
            <person name="Matny O."/>
            <person name="Nguyen-Phuc H."/>
            <person name="Mago R."/>
            <person name="Raley C."/>
            <person name="Miller M.E."/>
            <person name="Silverstein K.A.T."/>
            <person name="Henningsen E."/>
            <person name="Hirsch C.D."/>
            <person name="Visser B."/>
            <person name="Pretorius Z.A."/>
            <person name="Steffenson B.J."/>
            <person name="Schwessinger B."/>
            <person name="Dodds P.N."/>
            <person name="Figueroa M."/>
        </authorList>
    </citation>
    <scope>NUCLEOTIDE SEQUENCE [LARGE SCALE GENOMIC DNA]</scope>
    <source>
        <strain evidence="2">21-0</strain>
    </source>
</reference>